<dbReference type="STRING" id="1601833.SAMN05518684_106233"/>
<evidence type="ECO:0000313" key="2">
    <source>
        <dbReference type="Proteomes" id="UP000198571"/>
    </source>
</evidence>
<protein>
    <submittedName>
        <fullName evidence="1">Uncharacterized protein</fullName>
    </submittedName>
</protein>
<name>A0A1H9U1G1_9BACI</name>
<accession>A0A1H9U1G1</accession>
<dbReference type="Proteomes" id="UP000198571">
    <property type="component" value="Unassembled WGS sequence"/>
</dbReference>
<sequence length="55" mass="6171">MAVNEVASEIGIKVGTETTINHWFEVNPDAEIIDIKFSCDPEGNDMLCVIYRREG</sequence>
<proteinExistence type="predicted"/>
<evidence type="ECO:0000313" key="1">
    <source>
        <dbReference type="EMBL" id="SES03199.1"/>
    </source>
</evidence>
<dbReference type="EMBL" id="FOGT01000006">
    <property type="protein sequence ID" value="SES03199.1"/>
    <property type="molecule type" value="Genomic_DNA"/>
</dbReference>
<dbReference type="AlphaFoldDB" id="A0A1H9U1G1"/>
<gene>
    <name evidence="1" type="ORF">SAMN05518684_106233</name>
</gene>
<keyword evidence="2" id="KW-1185">Reference proteome</keyword>
<organism evidence="1 2">
    <name type="scientific">Salipaludibacillus aurantiacus</name>
    <dbReference type="NCBI Taxonomy" id="1601833"/>
    <lineage>
        <taxon>Bacteria</taxon>
        <taxon>Bacillati</taxon>
        <taxon>Bacillota</taxon>
        <taxon>Bacilli</taxon>
        <taxon>Bacillales</taxon>
        <taxon>Bacillaceae</taxon>
    </lineage>
</organism>
<reference evidence="2" key="1">
    <citation type="submission" date="2016-10" db="EMBL/GenBank/DDBJ databases">
        <authorList>
            <person name="Varghese N."/>
            <person name="Submissions S."/>
        </authorList>
    </citation>
    <scope>NUCLEOTIDE SEQUENCE [LARGE SCALE GENOMIC DNA]</scope>
    <source>
        <strain evidence="2">S9</strain>
    </source>
</reference>